<comment type="caution">
    <text evidence="3">The sequence shown here is derived from an EMBL/GenBank/DDBJ whole genome shotgun (WGS) entry which is preliminary data.</text>
</comment>
<evidence type="ECO:0000256" key="1">
    <source>
        <dbReference type="ARBA" id="ARBA00022801"/>
    </source>
</evidence>
<protein>
    <recommendedName>
        <fullName evidence="2">Serine aminopeptidase S33 domain-containing protein</fullName>
    </recommendedName>
</protein>
<dbReference type="GO" id="GO:0016787">
    <property type="term" value="F:hydrolase activity"/>
    <property type="evidence" value="ECO:0007669"/>
    <property type="project" value="UniProtKB-KW"/>
</dbReference>
<evidence type="ECO:0000313" key="3">
    <source>
        <dbReference type="EMBL" id="GIC84302.1"/>
    </source>
</evidence>
<proteinExistence type="predicted"/>
<dbReference type="RefSeq" id="XP_043141568.1">
    <property type="nucleotide sequence ID" value="XM_043285633.1"/>
</dbReference>
<gene>
    <name evidence="3" type="ORF">Aud_000117</name>
</gene>
<evidence type="ECO:0000313" key="4">
    <source>
        <dbReference type="Proteomes" id="UP000036893"/>
    </source>
</evidence>
<dbReference type="Proteomes" id="UP000036893">
    <property type="component" value="Unassembled WGS sequence"/>
</dbReference>
<sequence>MDSITFHHPPDVLIHARISHPAVDHHKPLLVFLHYWGGSSATWYKLTSPDSPASLNSTYPILAIDHRGWGKSTGPSQDDNTAYSISSMANDVALVLQQLAVDQNRKSILAHGFILIGHSMGGKVAMATLAMLPRDLISHLRGLILVAPAPPTPLLLPPEMLEQQKAAYETAESVRWTVSHVLANLDNLDQKDTETVIRDSLQGNQLAKTAWPTYGMAEDVSDELQRALESVDKEKLRVSILVGESDVVEPQDRVDKEVRQFFERSGIQVSMRSVPGVKHLLPLECPEMLQQEICAAGNCVYTRFNKTDQSSHYRIPIL</sequence>
<reference evidence="3" key="2">
    <citation type="submission" date="2021-01" db="EMBL/GenBank/DDBJ databases">
        <title>Pan-genome distribution and transcriptional activeness of fungal secondary metabolism genes in Aspergillus section Fumigati.</title>
        <authorList>
            <person name="Takahashi H."/>
            <person name="Umemura M."/>
            <person name="Ninomiya A."/>
            <person name="Kusuya Y."/>
            <person name="Urayama S."/>
            <person name="Shimizu M."/>
            <person name="Watanabe A."/>
            <person name="Kamei K."/>
            <person name="Yaguchi T."/>
            <person name="Hagiwara D."/>
        </authorList>
    </citation>
    <scope>NUCLEOTIDE SEQUENCE</scope>
    <source>
        <strain evidence="3">IFM 46973</strain>
    </source>
</reference>
<reference evidence="3" key="1">
    <citation type="journal article" date="2015" name="Genome Announc.">
        <title>Draft Genome Sequence of the Pathogenic Filamentous Fungus Aspergillus udagawae Strain IFM 46973T.</title>
        <authorList>
            <person name="Kusuya Y."/>
            <person name="Takahashi-Nakaguchi A."/>
            <person name="Takahashi H."/>
            <person name="Yaguchi T."/>
        </authorList>
    </citation>
    <scope>NUCLEOTIDE SEQUENCE</scope>
    <source>
        <strain evidence="3">IFM 46973</strain>
    </source>
</reference>
<feature type="domain" description="Serine aminopeptidase S33" evidence="2">
    <location>
        <begin position="59"/>
        <end position="284"/>
    </location>
</feature>
<dbReference type="AlphaFoldDB" id="A0A8E0QFL3"/>
<dbReference type="GeneID" id="66987593"/>
<organism evidence="3 4">
    <name type="scientific">Aspergillus udagawae</name>
    <dbReference type="NCBI Taxonomy" id="91492"/>
    <lineage>
        <taxon>Eukaryota</taxon>
        <taxon>Fungi</taxon>
        <taxon>Dikarya</taxon>
        <taxon>Ascomycota</taxon>
        <taxon>Pezizomycotina</taxon>
        <taxon>Eurotiomycetes</taxon>
        <taxon>Eurotiomycetidae</taxon>
        <taxon>Eurotiales</taxon>
        <taxon>Aspergillaceae</taxon>
        <taxon>Aspergillus</taxon>
        <taxon>Aspergillus subgen. Fumigati</taxon>
    </lineage>
</organism>
<dbReference type="InterPro" id="IPR029058">
    <property type="entry name" value="AB_hydrolase_fold"/>
</dbReference>
<dbReference type="GO" id="GO:0016020">
    <property type="term" value="C:membrane"/>
    <property type="evidence" value="ECO:0007669"/>
    <property type="project" value="TreeGrafter"/>
</dbReference>
<dbReference type="InterPro" id="IPR022742">
    <property type="entry name" value="Hydrolase_4"/>
</dbReference>
<dbReference type="InterPro" id="IPR050266">
    <property type="entry name" value="AB_hydrolase_sf"/>
</dbReference>
<dbReference type="EMBL" id="BBXM02000001">
    <property type="protein sequence ID" value="GIC84302.1"/>
    <property type="molecule type" value="Genomic_DNA"/>
</dbReference>
<accession>A0A8E0QFL3</accession>
<keyword evidence="1" id="KW-0378">Hydrolase</keyword>
<name>A0A8E0QFL3_9EURO</name>
<dbReference type="Pfam" id="PF12146">
    <property type="entry name" value="Hydrolase_4"/>
    <property type="match status" value="1"/>
</dbReference>
<dbReference type="PANTHER" id="PTHR43798:SF31">
    <property type="entry name" value="AB HYDROLASE SUPERFAMILY PROTEIN YCLE"/>
    <property type="match status" value="1"/>
</dbReference>
<dbReference type="Gene3D" id="3.40.50.1820">
    <property type="entry name" value="alpha/beta hydrolase"/>
    <property type="match status" value="1"/>
</dbReference>
<dbReference type="PANTHER" id="PTHR43798">
    <property type="entry name" value="MONOACYLGLYCEROL LIPASE"/>
    <property type="match status" value="1"/>
</dbReference>
<evidence type="ECO:0000259" key="2">
    <source>
        <dbReference type="Pfam" id="PF12146"/>
    </source>
</evidence>
<dbReference type="SUPFAM" id="SSF53474">
    <property type="entry name" value="alpha/beta-Hydrolases"/>
    <property type="match status" value="1"/>
</dbReference>